<accession>A0A0C2G210</accession>
<protein>
    <recommendedName>
        <fullName evidence="4">CCHC-type domain-containing protein</fullName>
    </recommendedName>
</protein>
<sequence length="148" mass="16951">LKCIGIENPEDLRSFLAVTEKDGNLITELCTLLKTDVLQIKSKIEDLQKVVSLRDEDEDMEEPSLLQDGEKGYGSTKAQALWRDRANAYARKDQQSSKSAGQQTGSPQHWNRTPWRPERSHEPEPERLRSTAPEQGRRCYHCSQYGHL</sequence>
<gene>
    <name evidence="2" type="ORF">ANCDUO_16964</name>
</gene>
<dbReference type="AlphaFoldDB" id="A0A0C2G210"/>
<evidence type="ECO:0000256" key="1">
    <source>
        <dbReference type="SAM" id="MobiDB-lite"/>
    </source>
</evidence>
<organism evidence="2 3">
    <name type="scientific">Ancylostoma duodenale</name>
    <dbReference type="NCBI Taxonomy" id="51022"/>
    <lineage>
        <taxon>Eukaryota</taxon>
        <taxon>Metazoa</taxon>
        <taxon>Ecdysozoa</taxon>
        <taxon>Nematoda</taxon>
        <taxon>Chromadorea</taxon>
        <taxon>Rhabditida</taxon>
        <taxon>Rhabditina</taxon>
        <taxon>Rhabditomorpha</taxon>
        <taxon>Strongyloidea</taxon>
        <taxon>Ancylostomatidae</taxon>
        <taxon>Ancylostomatinae</taxon>
        <taxon>Ancylostoma</taxon>
    </lineage>
</organism>
<reference evidence="2 3" key="1">
    <citation type="submission" date="2013-12" db="EMBL/GenBank/DDBJ databases">
        <title>Draft genome of the parsitic nematode Ancylostoma duodenale.</title>
        <authorList>
            <person name="Mitreva M."/>
        </authorList>
    </citation>
    <scope>NUCLEOTIDE SEQUENCE [LARGE SCALE GENOMIC DNA]</scope>
    <source>
        <strain evidence="2 3">Zhejiang</strain>
    </source>
</reference>
<keyword evidence="3" id="KW-1185">Reference proteome</keyword>
<feature type="compositionally biased region" description="Basic and acidic residues" evidence="1">
    <location>
        <begin position="82"/>
        <end position="95"/>
    </location>
</feature>
<dbReference type="OrthoDB" id="5871317at2759"/>
<dbReference type="Proteomes" id="UP000054047">
    <property type="component" value="Unassembled WGS sequence"/>
</dbReference>
<evidence type="ECO:0000313" key="3">
    <source>
        <dbReference type="Proteomes" id="UP000054047"/>
    </source>
</evidence>
<proteinExistence type="predicted"/>
<dbReference type="EMBL" id="KN742458">
    <property type="protein sequence ID" value="KIH52924.1"/>
    <property type="molecule type" value="Genomic_DNA"/>
</dbReference>
<evidence type="ECO:0008006" key="4">
    <source>
        <dbReference type="Google" id="ProtNLM"/>
    </source>
</evidence>
<feature type="region of interest" description="Disordered" evidence="1">
    <location>
        <begin position="53"/>
        <end position="148"/>
    </location>
</feature>
<feature type="compositionally biased region" description="Polar residues" evidence="1">
    <location>
        <begin position="96"/>
        <end position="111"/>
    </location>
</feature>
<feature type="compositionally biased region" description="Basic and acidic residues" evidence="1">
    <location>
        <begin position="115"/>
        <end position="129"/>
    </location>
</feature>
<feature type="non-terminal residue" evidence="2">
    <location>
        <position position="148"/>
    </location>
</feature>
<feature type="non-terminal residue" evidence="2">
    <location>
        <position position="1"/>
    </location>
</feature>
<name>A0A0C2G210_9BILA</name>
<evidence type="ECO:0000313" key="2">
    <source>
        <dbReference type="EMBL" id="KIH52924.1"/>
    </source>
</evidence>